<name>A0A6C0HUV3_9ZZZZ</name>
<accession>A0A6C0HUV3</accession>
<reference evidence="1" key="1">
    <citation type="journal article" date="2020" name="Nature">
        <title>Giant virus diversity and host interactions through global metagenomics.</title>
        <authorList>
            <person name="Schulz F."/>
            <person name="Roux S."/>
            <person name="Paez-Espino D."/>
            <person name="Jungbluth S."/>
            <person name="Walsh D.A."/>
            <person name="Denef V.J."/>
            <person name="McMahon K.D."/>
            <person name="Konstantinidis K.T."/>
            <person name="Eloe-Fadrosh E.A."/>
            <person name="Kyrpides N.C."/>
            <person name="Woyke T."/>
        </authorList>
    </citation>
    <scope>NUCLEOTIDE SEQUENCE</scope>
    <source>
        <strain evidence="1">GVMAG-M-3300023184-177</strain>
    </source>
</reference>
<dbReference type="AlphaFoldDB" id="A0A6C0HUV3"/>
<proteinExistence type="predicted"/>
<dbReference type="EMBL" id="MN740018">
    <property type="protein sequence ID" value="QHT84518.1"/>
    <property type="molecule type" value="Genomic_DNA"/>
</dbReference>
<sequence length="50" mass="6037">MYVNDEYTAEKMLIASNRLSIKLKNNTYMKWQWIKKGKKNVIACDFYKSE</sequence>
<evidence type="ECO:0000313" key="1">
    <source>
        <dbReference type="EMBL" id="QHT84518.1"/>
    </source>
</evidence>
<protein>
    <submittedName>
        <fullName evidence="1">Uncharacterized protein</fullName>
    </submittedName>
</protein>
<organism evidence="1">
    <name type="scientific">viral metagenome</name>
    <dbReference type="NCBI Taxonomy" id="1070528"/>
    <lineage>
        <taxon>unclassified sequences</taxon>
        <taxon>metagenomes</taxon>
        <taxon>organismal metagenomes</taxon>
    </lineage>
</organism>